<evidence type="ECO:0000313" key="1">
    <source>
        <dbReference type="EMBL" id="GAH38506.1"/>
    </source>
</evidence>
<gene>
    <name evidence="1" type="ORF">S03H2_16137</name>
</gene>
<proteinExistence type="predicted"/>
<feature type="non-terminal residue" evidence="1">
    <location>
        <position position="152"/>
    </location>
</feature>
<evidence type="ECO:0008006" key="2">
    <source>
        <dbReference type="Google" id="ProtNLM"/>
    </source>
</evidence>
<comment type="caution">
    <text evidence="1">The sequence shown here is derived from an EMBL/GenBank/DDBJ whole genome shotgun (WGS) entry which is preliminary data.</text>
</comment>
<name>X1EYR1_9ZZZZ</name>
<sequence>MSDATSNTFYHNNIINNGFQLYRKYSSNIWDNGAGEGNYWSGYTGTDLDGDDIGDTDLPHQGVDYYPLMREGIFTPVGTDIEVHAGEGVIMHFSNVTSQGNTYVDLVEGSPPQDFRLFPTRTFYEITTTAEYSGIINISIPYDDSEINPNKE</sequence>
<organism evidence="1">
    <name type="scientific">marine sediment metagenome</name>
    <dbReference type="NCBI Taxonomy" id="412755"/>
    <lineage>
        <taxon>unclassified sequences</taxon>
        <taxon>metagenomes</taxon>
        <taxon>ecological metagenomes</taxon>
    </lineage>
</organism>
<dbReference type="EMBL" id="BARU01008231">
    <property type="protein sequence ID" value="GAH38506.1"/>
    <property type="molecule type" value="Genomic_DNA"/>
</dbReference>
<reference evidence="1" key="1">
    <citation type="journal article" date="2014" name="Front. Microbiol.">
        <title>High frequency of phylogenetically diverse reductive dehalogenase-homologous genes in deep subseafloor sedimentary metagenomes.</title>
        <authorList>
            <person name="Kawai M."/>
            <person name="Futagami T."/>
            <person name="Toyoda A."/>
            <person name="Takaki Y."/>
            <person name="Nishi S."/>
            <person name="Hori S."/>
            <person name="Arai W."/>
            <person name="Tsubouchi T."/>
            <person name="Morono Y."/>
            <person name="Uchiyama I."/>
            <person name="Ito T."/>
            <person name="Fujiyama A."/>
            <person name="Inagaki F."/>
            <person name="Takami H."/>
        </authorList>
    </citation>
    <scope>NUCLEOTIDE SEQUENCE</scope>
    <source>
        <strain evidence="1">Expedition CK06-06</strain>
    </source>
</reference>
<dbReference type="AlphaFoldDB" id="X1EYR1"/>
<protein>
    <recommendedName>
        <fullName evidence="2">Periplasmic copper-binding protein NosD beta helix domain-containing protein</fullName>
    </recommendedName>
</protein>
<accession>X1EYR1</accession>